<keyword evidence="7" id="KW-0472">Membrane</keyword>
<dbReference type="OrthoDB" id="416253at2759"/>
<sequence length="335" mass="38597">TWKSAKGEVGAAVDYALDAGYLHVDCAMVYGNEKEIGEIFKKKIGTTIKRSDLFVTSKLWNTYHHPDDVAKALKKTLADLHLDYLLTFFLFFFDLYLIHWPLTFERGDNFFPLNQDGSMRYGEAYPLESTWKAMEQCVETGLTRHIGLSNFNSKQVFFFHLSIQILCCCKLKIAHILKTAKIRPAVLQCESHPYFTQEKLVHFCKDNGIVFTAYSPLGSRDRPWAKPTDPSLFDDPLLKDIAKSKSTGVANVRFFFVLIRFQIQRGHIVLPKSTQKTRLKSNLEVWHFELSDEEMRAIGSLNRNWRACLPVIQLPDGTTTSRDAKHPFWPFAEEF</sequence>
<keyword evidence="10" id="KW-1185">Reference proteome</keyword>
<evidence type="ECO:0000313" key="10">
    <source>
        <dbReference type="Proteomes" id="UP000023152"/>
    </source>
</evidence>
<dbReference type="Gene3D" id="3.20.20.100">
    <property type="entry name" value="NADP-dependent oxidoreductase domain"/>
    <property type="match status" value="1"/>
</dbReference>
<feature type="non-terminal residue" evidence="9">
    <location>
        <position position="1"/>
    </location>
</feature>
<dbReference type="OMA" id="MVNQIFL"/>
<dbReference type="AlphaFoldDB" id="X6MWE7"/>
<comment type="caution">
    <text evidence="9">The sequence shown here is derived from an EMBL/GenBank/DDBJ whole genome shotgun (WGS) entry which is preliminary data.</text>
</comment>
<evidence type="ECO:0000256" key="4">
    <source>
        <dbReference type="PIRSR" id="PIRSR000097-1"/>
    </source>
</evidence>
<dbReference type="InterPro" id="IPR018170">
    <property type="entry name" value="Aldo/ket_reductase_CS"/>
</dbReference>
<comment type="similarity">
    <text evidence="1">Belongs to the aldo/keto reductase family.</text>
</comment>
<keyword evidence="3" id="KW-0560">Oxidoreductase</keyword>
<dbReference type="PRINTS" id="PR00069">
    <property type="entry name" value="ALDKETRDTASE"/>
</dbReference>
<dbReference type="EMBL" id="ASPP01015105">
    <property type="protein sequence ID" value="ETO18328.1"/>
    <property type="molecule type" value="Genomic_DNA"/>
</dbReference>
<gene>
    <name evidence="9" type="ORF">RFI_18949</name>
</gene>
<dbReference type="InterPro" id="IPR020471">
    <property type="entry name" value="AKR"/>
</dbReference>
<accession>X6MWE7</accession>
<feature type="site" description="Lowers pKa of active site Tyr" evidence="6">
    <location>
        <position position="58"/>
    </location>
</feature>
<dbReference type="PIRSF" id="PIRSF000097">
    <property type="entry name" value="AKR"/>
    <property type="match status" value="1"/>
</dbReference>
<keyword evidence="2" id="KW-0521">NADP</keyword>
<evidence type="ECO:0000313" key="9">
    <source>
        <dbReference type="EMBL" id="ETO18328.1"/>
    </source>
</evidence>
<dbReference type="Pfam" id="PF00248">
    <property type="entry name" value="Aldo_ket_red"/>
    <property type="match status" value="1"/>
</dbReference>
<keyword evidence="7" id="KW-1133">Transmembrane helix</keyword>
<reference evidence="9 10" key="1">
    <citation type="journal article" date="2013" name="Curr. Biol.">
        <title>The Genome of the Foraminiferan Reticulomyxa filosa.</title>
        <authorList>
            <person name="Glockner G."/>
            <person name="Hulsmann N."/>
            <person name="Schleicher M."/>
            <person name="Noegel A.A."/>
            <person name="Eichinger L."/>
            <person name="Gallinger C."/>
            <person name="Pawlowski J."/>
            <person name="Sierra R."/>
            <person name="Euteneuer U."/>
            <person name="Pillet L."/>
            <person name="Moustafa A."/>
            <person name="Platzer M."/>
            <person name="Groth M."/>
            <person name="Szafranski K."/>
            <person name="Schliwa M."/>
        </authorList>
    </citation>
    <scope>NUCLEOTIDE SEQUENCE [LARGE SCALE GENOMIC DNA]</scope>
</reference>
<dbReference type="GO" id="GO:0016491">
    <property type="term" value="F:oxidoreductase activity"/>
    <property type="evidence" value="ECO:0007669"/>
    <property type="project" value="UniProtKB-KW"/>
</dbReference>
<evidence type="ECO:0000256" key="5">
    <source>
        <dbReference type="PIRSR" id="PIRSR000097-2"/>
    </source>
</evidence>
<keyword evidence="7" id="KW-0812">Transmembrane</keyword>
<dbReference type="PANTHER" id="PTHR11732">
    <property type="entry name" value="ALDO/KETO REDUCTASE"/>
    <property type="match status" value="1"/>
</dbReference>
<name>X6MWE7_RETFI</name>
<evidence type="ECO:0000259" key="8">
    <source>
        <dbReference type="Pfam" id="PF00248"/>
    </source>
</evidence>
<evidence type="ECO:0000256" key="2">
    <source>
        <dbReference type="ARBA" id="ARBA00022857"/>
    </source>
</evidence>
<dbReference type="InterPro" id="IPR023210">
    <property type="entry name" value="NADP_OxRdtase_dom"/>
</dbReference>
<evidence type="ECO:0000256" key="1">
    <source>
        <dbReference type="ARBA" id="ARBA00007905"/>
    </source>
</evidence>
<evidence type="ECO:0000256" key="6">
    <source>
        <dbReference type="PIRSR" id="PIRSR000097-3"/>
    </source>
</evidence>
<dbReference type="PROSITE" id="PS00063">
    <property type="entry name" value="ALDOKETO_REDUCTASE_3"/>
    <property type="match status" value="1"/>
</dbReference>
<dbReference type="InterPro" id="IPR036812">
    <property type="entry name" value="NAD(P)_OxRdtase_dom_sf"/>
</dbReference>
<evidence type="ECO:0000256" key="7">
    <source>
        <dbReference type="SAM" id="Phobius"/>
    </source>
</evidence>
<dbReference type="FunFam" id="3.20.20.100:FF:000006">
    <property type="entry name" value="Aldo-keto reductase family 1 member A1"/>
    <property type="match status" value="1"/>
</dbReference>
<evidence type="ECO:0000256" key="3">
    <source>
        <dbReference type="ARBA" id="ARBA00023002"/>
    </source>
</evidence>
<dbReference type="Proteomes" id="UP000023152">
    <property type="component" value="Unassembled WGS sequence"/>
</dbReference>
<feature type="active site" description="Proton donor" evidence="4">
    <location>
        <position position="30"/>
    </location>
</feature>
<dbReference type="PROSITE" id="PS00062">
    <property type="entry name" value="ALDOKETO_REDUCTASE_2"/>
    <property type="match status" value="1"/>
</dbReference>
<proteinExistence type="inferred from homology"/>
<feature type="binding site" evidence="5">
    <location>
        <position position="99"/>
    </location>
    <ligand>
        <name>substrate</name>
    </ligand>
</feature>
<protein>
    <submittedName>
        <fullName evidence="9">Alcohol dehydrogenase</fullName>
    </submittedName>
</protein>
<feature type="domain" description="NADP-dependent oxidoreductase" evidence="8">
    <location>
        <begin position="5"/>
        <end position="302"/>
    </location>
</feature>
<organism evidence="9 10">
    <name type="scientific">Reticulomyxa filosa</name>
    <dbReference type="NCBI Taxonomy" id="46433"/>
    <lineage>
        <taxon>Eukaryota</taxon>
        <taxon>Sar</taxon>
        <taxon>Rhizaria</taxon>
        <taxon>Retaria</taxon>
        <taxon>Foraminifera</taxon>
        <taxon>Monothalamids</taxon>
        <taxon>Reticulomyxidae</taxon>
        <taxon>Reticulomyxa</taxon>
    </lineage>
</organism>
<feature type="transmembrane region" description="Helical" evidence="7">
    <location>
        <begin position="84"/>
        <end position="102"/>
    </location>
</feature>
<dbReference type="SUPFAM" id="SSF51430">
    <property type="entry name" value="NAD(P)-linked oxidoreductase"/>
    <property type="match status" value="1"/>
</dbReference>